<dbReference type="EMBL" id="CSBK01001549">
    <property type="protein sequence ID" value="COY81635.1"/>
    <property type="molecule type" value="Genomic_DNA"/>
</dbReference>
<reference evidence="2" key="1">
    <citation type="submission" date="2015-03" db="EMBL/GenBank/DDBJ databases">
        <authorList>
            <consortium name="Pathogen Informatics"/>
        </authorList>
    </citation>
    <scope>NUCLEOTIDE SEQUENCE [LARGE SCALE GENOMIC DNA]</scope>
    <source>
        <strain evidence="2">N09902308</strain>
    </source>
</reference>
<gene>
    <name evidence="1" type="ORF">ERS007739_03114</name>
</gene>
<comment type="caution">
    <text evidence="1">The sequence shown here is derived from an EMBL/GenBank/DDBJ whole genome shotgun (WGS) entry which is preliminary data.</text>
</comment>
<dbReference type="Proteomes" id="UP000039021">
    <property type="component" value="Unassembled WGS sequence"/>
</dbReference>
<evidence type="ECO:0000313" key="2">
    <source>
        <dbReference type="Proteomes" id="UP000039021"/>
    </source>
</evidence>
<organism evidence="1 2">
    <name type="scientific">Mycobacterium tuberculosis</name>
    <dbReference type="NCBI Taxonomy" id="1773"/>
    <lineage>
        <taxon>Bacteria</taxon>
        <taxon>Bacillati</taxon>
        <taxon>Actinomycetota</taxon>
        <taxon>Actinomycetes</taxon>
        <taxon>Mycobacteriales</taxon>
        <taxon>Mycobacteriaceae</taxon>
        <taxon>Mycobacterium</taxon>
        <taxon>Mycobacterium tuberculosis complex</taxon>
    </lineage>
</organism>
<dbReference type="AlphaFoldDB" id="A0A916LCK8"/>
<protein>
    <submittedName>
        <fullName evidence="1">Uncharacterized protein</fullName>
    </submittedName>
</protein>
<name>A0A916LCK8_MYCTX</name>
<proteinExistence type="predicted"/>
<sequence>MTIGSRSGISAMPVPNTSDWVVAAAAANATKGSRVR</sequence>
<accession>A0A916LCK8</accession>
<evidence type="ECO:0000313" key="1">
    <source>
        <dbReference type="EMBL" id="COY81635.1"/>
    </source>
</evidence>